<dbReference type="AlphaFoldDB" id="A0AA90N8C9"/>
<reference evidence="4" key="1">
    <citation type="submission" date="2023-08" db="EMBL/GenBank/DDBJ databases">
        <title>The draft genome of Tsukamurella strandjordii strain 050030.</title>
        <authorList>
            <person name="Zhao F."/>
            <person name="Feng Y."/>
            <person name="Zong Z."/>
        </authorList>
    </citation>
    <scope>NUCLEOTIDE SEQUENCE</scope>
    <source>
        <strain evidence="4">050030</strain>
    </source>
</reference>
<dbReference type="Proteomes" id="UP001178281">
    <property type="component" value="Unassembled WGS sequence"/>
</dbReference>
<evidence type="ECO:0000256" key="2">
    <source>
        <dbReference type="PROSITE-ProRule" id="PRU00335"/>
    </source>
</evidence>
<dbReference type="GO" id="GO:0000976">
    <property type="term" value="F:transcription cis-regulatory region binding"/>
    <property type="evidence" value="ECO:0007669"/>
    <property type="project" value="TreeGrafter"/>
</dbReference>
<accession>A0AA90N8C9</accession>
<dbReference type="Gene3D" id="1.10.357.10">
    <property type="entry name" value="Tetracycline Repressor, domain 2"/>
    <property type="match status" value="1"/>
</dbReference>
<dbReference type="SUPFAM" id="SSF48498">
    <property type="entry name" value="Tetracyclin repressor-like, C-terminal domain"/>
    <property type="match status" value="1"/>
</dbReference>
<keyword evidence="5" id="KW-1185">Reference proteome</keyword>
<dbReference type="SUPFAM" id="SSF46689">
    <property type="entry name" value="Homeodomain-like"/>
    <property type="match status" value="1"/>
</dbReference>
<dbReference type="InterPro" id="IPR001647">
    <property type="entry name" value="HTH_TetR"/>
</dbReference>
<feature type="domain" description="HTH tetR-type" evidence="3">
    <location>
        <begin position="20"/>
        <end position="80"/>
    </location>
</feature>
<organism evidence="4 5">
    <name type="scientific">Tsukamurella strandjordii</name>
    <dbReference type="NCBI Taxonomy" id="147577"/>
    <lineage>
        <taxon>Bacteria</taxon>
        <taxon>Bacillati</taxon>
        <taxon>Actinomycetota</taxon>
        <taxon>Actinomycetes</taxon>
        <taxon>Mycobacteriales</taxon>
        <taxon>Tsukamurellaceae</taxon>
        <taxon>Tsukamurella</taxon>
    </lineage>
</organism>
<dbReference type="PANTHER" id="PTHR30055">
    <property type="entry name" value="HTH-TYPE TRANSCRIPTIONAL REGULATOR RUTR"/>
    <property type="match status" value="1"/>
</dbReference>
<protein>
    <submittedName>
        <fullName evidence="4">TetR/AcrR family transcriptional regulator</fullName>
    </submittedName>
</protein>
<feature type="DNA-binding region" description="H-T-H motif" evidence="2">
    <location>
        <begin position="43"/>
        <end position="62"/>
    </location>
</feature>
<dbReference type="RefSeq" id="WP_305110729.1">
    <property type="nucleotide sequence ID" value="NZ_JAUTIX010000002.1"/>
</dbReference>
<sequence>MMSQDLNEEVAAPSRTPANAIDDQTILDAARDLMATIGIRRTTMADVARAAQVSRATLYRRYPNVQALAATVTTREFSAALASLTPVAGDDTRESLARTVVHLTSSARSHPLLRRIIELDPEFLIPYLLHRQGRTSSTQLDTLEAAIRAGQADGSIRTGDPRELASVVLQVAWSSALSGPVFAGVDGGDLLDSQLFDLVERYLRP</sequence>
<keyword evidence="1 2" id="KW-0238">DNA-binding</keyword>
<dbReference type="GO" id="GO:0003700">
    <property type="term" value="F:DNA-binding transcription factor activity"/>
    <property type="evidence" value="ECO:0007669"/>
    <property type="project" value="TreeGrafter"/>
</dbReference>
<dbReference type="Pfam" id="PF00440">
    <property type="entry name" value="TetR_N"/>
    <property type="match status" value="1"/>
</dbReference>
<evidence type="ECO:0000313" key="5">
    <source>
        <dbReference type="Proteomes" id="UP001178281"/>
    </source>
</evidence>
<dbReference type="InterPro" id="IPR050109">
    <property type="entry name" value="HTH-type_TetR-like_transc_reg"/>
</dbReference>
<proteinExistence type="predicted"/>
<evidence type="ECO:0000313" key="4">
    <source>
        <dbReference type="EMBL" id="MDP0397562.1"/>
    </source>
</evidence>
<dbReference type="EMBL" id="JAUTIX010000002">
    <property type="protein sequence ID" value="MDP0397562.1"/>
    <property type="molecule type" value="Genomic_DNA"/>
</dbReference>
<dbReference type="InterPro" id="IPR036271">
    <property type="entry name" value="Tet_transcr_reg_TetR-rel_C_sf"/>
</dbReference>
<comment type="caution">
    <text evidence="4">The sequence shown here is derived from an EMBL/GenBank/DDBJ whole genome shotgun (WGS) entry which is preliminary data.</text>
</comment>
<dbReference type="PROSITE" id="PS50977">
    <property type="entry name" value="HTH_TETR_2"/>
    <property type="match status" value="1"/>
</dbReference>
<name>A0AA90N8C9_9ACTN</name>
<dbReference type="PANTHER" id="PTHR30055:SF153">
    <property type="entry name" value="HTH-TYPE TRANSCRIPTIONAL REPRESSOR RV3405C"/>
    <property type="match status" value="1"/>
</dbReference>
<evidence type="ECO:0000256" key="1">
    <source>
        <dbReference type="ARBA" id="ARBA00023125"/>
    </source>
</evidence>
<dbReference type="InterPro" id="IPR009057">
    <property type="entry name" value="Homeodomain-like_sf"/>
</dbReference>
<evidence type="ECO:0000259" key="3">
    <source>
        <dbReference type="PROSITE" id="PS50977"/>
    </source>
</evidence>
<gene>
    <name evidence="4" type="ORF">Q7X28_06440</name>
</gene>
<dbReference type="PRINTS" id="PR00455">
    <property type="entry name" value="HTHTETR"/>
</dbReference>